<dbReference type="InterPro" id="IPR005338">
    <property type="entry name" value="Anhydro_N_Ac-Mur_kinase"/>
</dbReference>
<comment type="function">
    <text evidence="2">Catalyzes the specific phosphorylation of 1,6-anhydro-N-acetylmuramic acid (anhMurNAc) with the simultaneous cleavage of the 1,6-anhydro ring, generating MurNAc-6-P. Is required for the utilization of anhMurNAc either imported from the medium or derived from its own cell wall murein, and thus plays a role in cell wall recycling.</text>
</comment>
<keyword evidence="2 4" id="KW-0808">Transferase</keyword>
<dbReference type="GO" id="GO:0005524">
    <property type="term" value="F:ATP binding"/>
    <property type="evidence" value="ECO:0007669"/>
    <property type="project" value="UniProtKB-UniRule"/>
</dbReference>
<comment type="similarity">
    <text evidence="2">Belongs to the anhydro-N-acetylmuramic acid kinase family.</text>
</comment>
<evidence type="ECO:0000313" key="5">
    <source>
        <dbReference type="Proteomes" id="UP000609531"/>
    </source>
</evidence>
<dbReference type="GO" id="GO:0097175">
    <property type="term" value="P:1,6-anhydro-N-acetyl-beta-muramic acid catabolic process"/>
    <property type="evidence" value="ECO:0007669"/>
    <property type="project" value="UniProtKB-UniRule"/>
</dbReference>
<dbReference type="PANTHER" id="PTHR30605">
    <property type="entry name" value="ANHYDRO-N-ACETYLMURAMIC ACID KINASE"/>
    <property type="match status" value="1"/>
</dbReference>
<dbReference type="GO" id="GO:0016773">
    <property type="term" value="F:phosphotransferase activity, alcohol group as acceptor"/>
    <property type="evidence" value="ECO:0007669"/>
    <property type="project" value="UniProtKB-UniRule"/>
</dbReference>
<dbReference type="GO" id="GO:0016301">
    <property type="term" value="F:kinase activity"/>
    <property type="evidence" value="ECO:0007669"/>
    <property type="project" value="UniProtKB-KW"/>
</dbReference>
<dbReference type="PANTHER" id="PTHR30605:SF0">
    <property type="entry name" value="ANHYDRO-N-ACETYLMURAMIC ACID KINASE"/>
    <property type="match status" value="1"/>
</dbReference>
<keyword evidence="2" id="KW-0067">ATP-binding</keyword>
<sequence>MGFPYAPYDEDGNTVLRHPVHVPIPASVIGVISGTSMDGVDVAHLMTDGEAHIERGPGISHPYSAAQREAIRAAMGDAMAAPDGASRTPLLDEAERAVTEAHCEAIARFIEQTGIAPDLIGWHGQTVAHAPERRFTMQIGDAALMASHFDVPVISDFRTADVLAGGQGAPLVPAYHRALARQAHLAEPVLVINLGGVANVTFIDHDALVAFDTGPASALIDDEMATTGAAFDAEGATAASGTVDEAVLMELMRHRYFAEPAPKSLDRDAFRAFAAGLVGTLGFADRIATLTAFTAESLAAGVRLFARRPQTVIAAGGGTHNRTMMRMIEERLGVPVRTADETGFSSDFMEAEAFAYLAVRSHLGLTYTYPGTTGVAAPHTGGQLSLPPDHREAASAEEAHPPH</sequence>
<gene>
    <name evidence="2" type="primary">anmK</name>
    <name evidence="4" type="ORF">JCR33_03770</name>
</gene>
<comment type="caution">
    <text evidence="4">The sequence shown here is derived from an EMBL/GenBank/DDBJ whole genome shotgun (WGS) entry which is preliminary data.</text>
</comment>
<dbReference type="Pfam" id="PF03702">
    <property type="entry name" value="AnmK"/>
    <property type="match status" value="1"/>
</dbReference>
<feature type="binding site" evidence="2">
    <location>
        <begin position="34"/>
        <end position="41"/>
    </location>
    <ligand>
        <name>ATP</name>
        <dbReference type="ChEBI" id="CHEBI:30616"/>
    </ligand>
</feature>
<dbReference type="SUPFAM" id="SSF53067">
    <property type="entry name" value="Actin-like ATPase domain"/>
    <property type="match status" value="1"/>
</dbReference>
<keyword evidence="5" id="KW-1185">Reference proteome</keyword>
<evidence type="ECO:0000256" key="2">
    <source>
        <dbReference type="HAMAP-Rule" id="MF_01270"/>
    </source>
</evidence>
<dbReference type="Proteomes" id="UP000609531">
    <property type="component" value="Unassembled WGS sequence"/>
</dbReference>
<dbReference type="GO" id="GO:0009254">
    <property type="term" value="P:peptidoglycan turnover"/>
    <property type="evidence" value="ECO:0007669"/>
    <property type="project" value="UniProtKB-UniRule"/>
</dbReference>
<accession>A0A934ILY9</accession>
<dbReference type="Gene3D" id="3.30.420.40">
    <property type="match status" value="2"/>
</dbReference>
<name>A0A934ILY9_9HYPH</name>
<protein>
    <recommendedName>
        <fullName evidence="2">Anhydro-N-acetylmuramic acid kinase</fullName>
        <ecNumber evidence="2">2.7.1.170</ecNumber>
    </recommendedName>
    <alternativeName>
        <fullName evidence="2">AnhMurNAc kinase</fullName>
    </alternativeName>
</protein>
<feature type="compositionally biased region" description="Basic and acidic residues" evidence="3">
    <location>
        <begin position="388"/>
        <end position="403"/>
    </location>
</feature>
<comment type="pathway">
    <text evidence="2">Cell wall biogenesis; peptidoglycan recycling.</text>
</comment>
<feature type="region of interest" description="Disordered" evidence="3">
    <location>
        <begin position="378"/>
        <end position="403"/>
    </location>
</feature>
<evidence type="ECO:0000313" key="4">
    <source>
        <dbReference type="EMBL" id="MBJ3774788.1"/>
    </source>
</evidence>
<evidence type="ECO:0000256" key="1">
    <source>
        <dbReference type="ARBA" id="ARBA00023277"/>
    </source>
</evidence>
<comment type="catalytic activity">
    <reaction evidence="2">
        <text>1,6-anhydro-N-acetyl-beta-muramate + ATP + H2O = N-acetyl-D-muramate 6-phosphate + ADP + H(+)</text>
        <dbReference type="Rhea" id="RHEA:24952"/>
        <dbReference type="ChEBI" id="CHEBI:15377"/>
        <dbReference type="ChEBI" id="CHEBI:15378"/>
        <dbReference type="ChEBI" id="CHEBI:30616"/>
        <dbReference type="ChEBI" id="CHEBI:58690"/>
        <dbReference type="ChEBI" id="CHEBI:58722"/>
        <dbReference type="ChEBI" id="CHEBI:456216"/>
        <dbReference type="EC" id="2.7.1.170"/>
    </reaction>
</comment>
<dbReference type="AlphaFoldDB" id="A0A934ILY9"/>
<dbReference type="NCBIfam" id="NF007141">
    <property type="entry name" value="PRK09585.1-5"/>
    <property type="match status" value="1"/>
</dbReference>
<dbReference type="HAMAP" id="MF_01270">
    <property type="entry name" value="AnhMurNAc_kinase"/>
    <property type="match status" value="1"/>
</dbReference>
<evidence type="ECO:0000256" key="3">
    <source>
        <dbReference type="SAM" id="MobiDB-lite"/>
    </source>
</evidence>
<keyword evidence="1 2" id="KW-0119">Carbohydrate metabolism</keyword>
<keyword evidence="2 4" id="KW-0418">Kinase</keyword>
<dbReference type="GO" id="GO:0006040">
    <property type="term" value="P:amino sugar metabolic process"/>
    <property type="evidence" value="ECO:0007669"/>
    <property type="project" value="InterPro"/>
</dbReference>
<dbReference type="InterPro" id="IPR043129">
    <property type="entry name" value="ATPase_NBD"/>
</dbReference>
<comment type="pathway">
    <text evidence="2">Amino-sugar metabolism; 1,6-anhydro-N-acetylmuramate degradation.</text>
</comment>
<keyword evidence="2" id="KW-0547">Nucleotide-binding</keyword>
<proteinExistence type="inferred from homology"/>
<reference evidence="4" key="1">
    <citation type="submission" date="2020-12" db="EMBL/GenBank/DDBJ databases">
        <title>Bacterial taxonomy.</title>
        <authorList>
            <person name="Pan X."/>
        </authorList>
    </citation>
    <scope>NUCLEOTIDE SEQUENCE</scope>
    <source>
        <strain evidence="4">B2012</strain>
    </source>
</reference>
<dbReference type="EMBL" id="JAEKJA010000002">
    <property type="protein sequence ID" value="MBJ3774788.1"/>
    <property type="molecule type" value="Genomic_DNA"/>
</dbReference>
<organism evidence="4 5">
    <name type="scientific">Acuticoccus mangrovi</name>
    <dbReference type="NCBI Taxonomy" id="2796142"/>
    <lineage>
        <taxon>Bacteria</taxon>
        <taxon>Pseudomonadati</taxon>
        <taxon>Pseudomonadota</taxon>
        <taxon>Alphaproteobacteria</taxon>
        <taxon>Hyphomicrobiales</taxon>
        <taxon>Amorphaceae</taxon>
        <taxon>Acuticoccus</taxon>
    </lineage>
</organism>
<dbReference type="EC" id="2.7.1.170" evidence="2"/>